<protein>
    <submittedName>
        <fullName evidence="1">P27 family phage terminase small subunit</fullName>
    </submittedName>
</protein>
<dbReference type="Pfam" id="PF05119">
    <property type="entry name" value="Terminase_4"/>
    <property type="match status" value="1"/>
</dbReference>
<reference evidence="1 2" key="1">
    <citation type="submission" date="2024-11" db="EMBL/GenBank/DDBJ databases">
        <authorList>
            <person name="Heng Y.C."/>
            <person name="Lim A.C.H."/>
            <person name="Lee J.K.Y."/>
            <person name="Kittelmann S."/>
        </authorList>
    </citation>
    <scope>NUCLEOTIDE SEQUENCE [LARGE SCALE GENOMIC DNA]</scope>
    <source>
        <strain evidence="1 2">WILCCON 0269</strain>
    </source>
</reference>
<sequence>MATAKSIKESLIRQLIDNDADVEHYRSLVDDYVWYWKQEKAMQKDVKEKGCTYEATSAAGKKFEKENPSVKNAVLYNKQKLTILKELGLSIENVVSDEDDEL</sequence>
<name>A0ABW8SM61_9CLOT</name>
<gene>
    <name evidence="1" type="ORF">ACJDU8_15715</name>
</gene>
<accession>A0ABW8SM61</accession>
<dbReference type="Proteomes" id="UP001623660">
    <property type="component" value="Unassembled WGS sequence"/>
</dbReference>
<dbReference type="InterPro" id="IPR006448">
    <property type="entry name" value="Phage_term_ssu_P27"/>
</dbReference>
<evidence type="ECO:0000313" key="2">
    <source>
        <dbReference type="Proteomes" id="UP001623660"/>
    </source>
</evidence>
<dbReference type="RefSeq" id="WP_406793099.1">
    <property type="nucleotide sequence ID" value="NZ_JBJHZX010000024.1"/>
</dbReference>
<proteinExistence type="predicted"/>
<organism evidence="1 2">
    <name type="scientific">Candidatus Clostridium eludens</name>
    <dbReference type="NCBI Taxonomy" id="3381663"/>
    <lineage>
        <taxon>Bacteria</taxon>
        <taxon>Bacillati</taxon>
        <taxon>Bacillota</taxon>
        <taxon>Clostridia</taxon>
        <taxon>Eubacteriales</taxon>
        <taxon>Clostridiaceae</taxon>
        <taxon>Clostridium</taxon>
    </lineage>
</organism>
<keyword evidence="2" id="KW-1185">Reference proteome</keyword>
<dbReference type="EMBL" id="JBJHZX010000024">
    <property type="protein sequence ID" value="MFL0196994.1"/>
    <property type="molecule type" value="Genomic_DNA"/>
</dbReference>
<comment type="caution">
    <text evidence="1">The sequence shown here is derived from an EMBL/GenBank/DDBJ whole genome shotgun (WGS) entry which is preliminary data.</text>
</comment>
<evidence type="ECO:0000313" key="1">
    <source>
        <dbReference type="EMBL" id="MFL0196994.1"/>
    </source>
</evidence>